<protein>
    <submittedName>
        <fullName evidence="1">Uncharacterized protein</fullName>
    </submittedName>
</protein>
<keyword evidence="2" id="KW-1185">Reference proteome</keyword>
<gene>
    <name evidence="1" type="ORF">SAMN05421684_7004</name>
</gene>
<organism evidence="1 2">
    <name type="scientific">Asanoa ishikariensis</name>
    <dbReference type="NCBI Taxonomy" id="137265"/>
    <lineage>
        <taxon>Bacteria</taxon>
        <taxon>Bacillati</taxon>
        <taxon>Actinomycetota</taxon>
        <taxon>Actinomycetes</taxon>
        <taxon>Micromonosporales</taxon>
        <taxon>Micromonosporaceae</taxon>
        <taxon>Asanoa</taxon>
    </lineage>
</organism>
<name>A0A1H3UD24_9ACTN</name>
<dbReference type="AlphaFoldDB" id="A0A1H3UD24"/>
<dbReference type="RefSeq" id="WP_090801555.1">
    <property type="nucleotide sequence ID" value="NZ_BOND01000005.1"/>
</dbReference>
<sequence length="60" mass="6836">MQIHKRDIIDALRARGQDDRADWVDRTLPDIVDSRRNDGLLKLLNLDLSTLPAVEQPTKG</sequence>
<dbReference type="EMBL" id="FNQB01000004">
    <property type="protein sequence ID" value="SDZ60197.1"/>
    <property type="molecule type" value="Genomic_DNA"/>
</dbReference>
<dbReference type="Proteomes" id="UP000199632">
    <property type="component" value="Unassembled WGS sequence"/>
</dbReference>
<dbReference type="OrthoDB" id="5196537at2"/>
<proteinExistence type="predicted"/>
<evidence type="ECO:0000313" key="1">
    <source>
        <dbReference type="EMBL" id="SDZ60197.1"/>
    </source>
</evidence>
<evidence type="ECO:0000313" key="2">
    <source>
        <dbReference type="Proteomes" id="UP000199632"/>
    </source>
</evidence>
<accession>A0A1H3UD24</accession>
<reference evidence="2" key="1">
    <citation type="submission" date="2016-10" db="EMBL/GenBank/DDBJ databases">
        <authorList>
            <person name="Varghese N."/>
            <person name="Submissions S."/>
        </authorList>
    </citation>
    <scope>NUCLEOTIDE SEQUENCE [LARGE SCALE GENOMIC DNA]</scope>
    <source>
        <strain evidence="2">DSM 44718</strain>
    </source>
</reference>
<dbReference type="STRING" id="137265.SAMN05421684_7004"/>